<name>A0A1B4Y0L8_MYCUL</name>
<reference evidence="2 3" key="1">
    <citation type="submission" date="2016-08" db="EMBL/GenBank/DDBJ databases">
        <title>Complete genome sequence of Mycobacterium shinshuense, a subspecies of M. ulcerans.</title>
        <authorList>
            <person name="Yoshida M."/>
            <person name="Ogura Y."/>
            <person name="Hayashi T."/>
            <person name="Hoshino Y."/>
        </authorList>
    </citation>
    <scope>NUCLEOTIDE SEQUENCE [LARGE SCALE GENOMIC DNA]</scope>
    <source>
        <strain evidence="3">ATCC 33728</strain>
    </source>
</reference>
<dbReference type="EMBL" id="AP017624">
    <property type="protein sequence ID" value="BAV40600.1"/>
    <property type="molecule type" value="Genomic_DNA"/>
</dbReference>
<dbReference type="RefSeq" id="WP_012393193.1">
    <property type="nucleotide sequence ID" value="NZ_AP017624.1"/>
</dbReference>
<dbReference type="GO" id="GO:0009306">
    <property type="term" value="P:protein secretion"/>
    <property type="evidence" value="ECO:0007669"/>
    <property type="project" value="InterPro"/>
</dbReference>
<dbReference type="InterPro" id="IPR022536">
    <property type="entry name" value="EspC"/>
</dbReference>
<dbReference type="AlphaFoldDB" id="A0A1B4Y0L8"/>
<proteinExistence type="predicted"/>
<dbReference type="GeneID" id="93435969"/>
<organism evidence="2 3">
    <name type="scientific">Mycobacterium ulcerans subsp. shinshuense</name>
    <dbReference type="NCBI Taxonomy" id="1124626"/>
    <lineage>
        <taxon>Bacteria</taxon>
        <taxon>Bacillati</taxon>
        <taxon>Actinomycetota</taxon>
        <taxon>Actinomycetes</taxon>
        <taxon>Mycobacteriales</taxon>
        <taxon>Mycobacteriaceae</taxon>
        <taxon>Mycobacterium</taxon>
        <taxon>Mycobacterium ulcerans group</taxon>
    </lineage>
</organism>
<feature type="region of interest" description="Disordered" evidence="1">
    <location>
        <begin position="84"/>
        <end position="104"/>
    </location>
</feature>
<evidence type="ECO:0000313" key="3">
    <source>
        <dbReference type="Proteomes" id="UP000218067"/>
    </source>
</evidence>
<accession>A0A1B4Y0L8</accession>
<dbReference type="GeneID" id="34342946"/>
<dbReference type="Pfam" id="PF10824">
    <property type="entry name" value="T7SS_ESX_EspC"/>
    <property type="match status" value="1"/>
</dbReference>
<protein>
    <submittedName>
        <fullName evidence="2">Uncharacterized protein</fullName>
    </submittedName>
</protein>
<dbReference type="SUPFAM" id="SSF140453">
    <property type="entry name" value="EsxAB dimer-like"/>
    <property type="match status" value="1"/>
</dbReference>
<dbReference type="SMR" id="A0A1B4Y0L8"/>
<evidence type="ECO:0000256" key="1">
    <source>
        <dbReference type="SAM" id="MobiDB-lite"/>
    </source>
</evidence>
<evidence type="ECO:0000313" key="2">
    <source>
        <dbReference type="EMBL" id="BAV40600.1"/>
    </source>
</evidence>
<gene>
    <name evidence="2" type="ORF">SHTP_1329</name>
</gene>
<dbReference type="Proteomes" id="UP000218067">
    <property type="component" value="Chromosome"/>
</dbReference>
<dbReference type="Gene3D" id="1.10.287.1060">
    <property type="entry name" value="ESAT-6-like"/>
    <property type="match status" value="1"/>
</dbReference>
<dbReference type="InterPro" id="IPR036689">
    <property type="entry name" value="ESAT-6-like_sf"/>
</dbReference>
<sequence length="104" mass="10657">MANLVVTPQYLQTLAATQTQAAATAASAGAASTNLKNEVWVSHGVISGASNTSFANAEAARRAAANSMNTTSSKLAAKLRTASSAYQGVDEQAGESLDKQIIER</sequence>